<name>A0A286U8M0_9AGAM</name>
<feature type="region of interest" description="Disordered" evidence="1">
    <location>
        <begin position="206"/>
        <end position="265"/>
    </location>
</feature>
<evidence type="ECO:0000313" key="2">
    <source>
        <dbReference type="EMBL" id="PAV15943.1"/>
    </source>
</evidence>
<dbReference type="InParanoid" id="A0A286U8M0"/>
<sequence length="357" mass="40072">MTSIHSSDEFKLLVRSVPKRPKVLIGCLVDRNIRAPRLCTDRVRFKDDPHHPVSQEDNCLDTQPTLLLSGSKETTTPFDDPQSVEGCIDVPCKVERQNLEVFNSKPRNKGKLKAPNSITSGPIKRGDPSVEPQMLSAMAQIELSTIIFPGCEEFLKRPMQTARLGSKTIPSTSKSTRVVTHSQPCNDPHMYWDLYPEVQRNGYRQPTSCSIPKNNSNSSSCHSPNNSTLSNCDTLTRVSEIQDSRYSRTRSISQPSRTSDEPGNTLLNENIKQREYNETFVDRSPGIEDRSRPRSRNNNIPKLGATNAHKSGTNRASMYSEFPCSFENSGKYGTYIKGQGALKEQKKVSQSWLFPAY</sequence>
<proteinExistence type="predicted"/>
<accession>A0A286U8M0</accession>
<comment type="caution">
    <text evidence="2">The sequence shown here is derived from an EMBL/GenBank/DDBJ whole genome shotgun (WGS) entry which is preliminary data.</text>
</comment>
<feature type="compositionally biased region" description="Polar residues" evidence="1">
    <location>
        <begin position="249"/>
        <end position="265"/>
    </location>
</feature>
<feature type="region of interest" description="Disordered" evidence="1">
    <location>
        <begin position="106"/>
        <end position="128"/>
    </location>
</feature>
<dbReference type="EMBL" id="NBII01000009">
    <property type="protein sequence ID" value="PAV15943.1"/>
    <property type="molecule type" value="Genomic_DNA"/>
</dbReference>
<gene>
    <name evidence="2" type="ORF">PNOK_0880100</name>
</gene>
<evidence type="ECO:0000256" key="1">
    <source>
        <dbReference type="SAM" id="MobiDB-lite"/>
    </source>
</evidence>
<feature type="region of interest" description="Disordered" evidence="1">
    <location>
        <begin position="281"/>
        <end position="314"/>
    </location>
</feature>
<evidence type="ECO:0000313" key="3">
    <source>
        <dbReference type="Proteomes" id="UP000217199"/>
    </source>
</evidence>
<protein>
    <submittedName>
        <fullName evidence="2">Uncharacterized protein</fullName>
    </submittedName>
</protein>
<feature type="compositionally biased region" description="Basic and acidic residues" evidence="1">
    <location>
        <begin position="281"/>
        <end position="292"/>
    </location>
</feature>
<dbReference type="AlphaFoldDB" id="A0A286U8M0"/>
<organism evidence="2 3">
    <name type="scientific">Pyrrhoderma noxium</name>
    <dbReference type="NCBI Taxonomy" id="2282107"/>
    <lineage>
        <taxon>Eukaryota</taxon>
        <taxon>Fungi</taxon>
        <taxon>Dikarya</taxon>
        <taxon>Basidiomycota</taxon>
        <taxon>Agaricomycotina</taxon>
        <taxon>Agaricomycetes</taxon>
        <taxon>Hymenochaetales</taxon>
        <taxon>Hymenochaetaceae</taxon>
        <taxon>Pyrrhoderma</taxon>
    </lineage>
</organism>
<keyword evidence="3" id="KW-1185">Reference proteome</keyword>
<dbReference type="Proteomes" id="UP000217199">
    <property type="component" value="Unassembled WGS sequence"/>
</dbReference>
<feature type="compositionally biased region" description="Low complexity" evidence="1">
    <location>
        <begin position="214"/>
        <end position="230"/>
    </location>
</feature>
<reference evidence="2 3" key="1">
    <citation type="journal article" date="2017" name="Mol. Ecol.">
        <title>Comparative and population genomic landscape of Phellinus noxius: A hypervariable fungus causing root rot in trees.</title>
        <authorList>
            <person name="Chung C.L."/>
            <person name="Lee T.J."/>
            <person name="Akiba M."/>
            <person name="Lee H.H."/>
            <person name="Kuo T.H."/>
            <person name="Liu D."/>
            <person name="Ke H.M."/>
            <person name="Yokoi T."/>
            <person name="Roa M.B."/>
            <person name="Lu M.J."/>
            <person name="Chang Y.Y."/>
            <person name="Ann P.J."/>
            <person name="Tsai J.N."/>
            <person name="Chen C.Y."/>
            <person name="Tzean S.S."/>
            <person name="Ota Y."/>
            <person name="Hattori T."/>
            <person name="Sahashi N."/>
            <person name="Liou R.F."/>
            <person name="Kikuchi T."/>
            <person name="Tsai I.J."/>
        </authorList>
    </citation>
    <scope>NUCLEOTIDE SEQUENCE [LARGE SCALE GENOMIC DNA]</scope>
    <source>
        <strain evidence="2 3">FFPRI411160</strain>
    </source>
</reference>